<organism evidence="1 2">
    <name type="scientific">Mesorhizobium muleiense</name>
    <dbReference type="NCBI Taxonomy" id="1004279"/>
    <lineage>
        <taxon>Bacteria</taxon>
        <taxon>Pseudomonadati</taxon>
        <taxon>Pseudomonadota</taxon>
        <taxon>Alphaproteobacteria</taxon>
        <taxon>Hyphomicrobiales</taxon>
        <taxon>Phyllobacteriaceae</taxon>
        <taxon>Mesorhizobium</taxon>
    </lineage>
</organism>
<reference evidence="2" key="1">
    <citation type="submission" date="2016-10" db="EMBL/GenBank/DDBJ databases">
        <authorList>
            <person name="Varghese N."/>
            <person name="Submissions S."/>
        </authorList>
    </citation>
    <scope>NUCLEOTIDE SEQUENCE [LARGE SCALE GENOMIC DNA]</scope>
    <source>
        <strain evidence="2">CGMCC 1.11022</strain>
    </source>
</reference>
<dbReference type="AlphaFoldDB" id="A0A1G8SD36"/>
<dbReference type="RefSeq" id="WP_082982284.1">
    <property type="nucleotide sequence ID" value="NZ_FNEE01000005.1"/>
</dbReference>
<evidence type="ECO:0000313" key="2">
    <source>
        <dbReference type="Proteomes" id="UP000198894"/>
    </source>
</evidence>
<evidence type="ECO:0000313" key="1">
    <source>
        <dbReference type="EMBL" id="SDJ27128.1"/>
    </source>
</evidence>
<proteinExistence type="predicted"/>
<keyword evidence="2" id="KW-1185">Reference proteome</keyword>
<sequence>MNGFTILRSVQHYVGKIRTMRNEIRTRRFMNGLPQSIRKDIGWPDNYEGRHGRGH</sequence>
<gene>
    <name evidence="1" type="ORF">SAMN05428953_105178</name>
</gene>
<dbReference type="EMBL" id="FNEE01000005">
    <property type="protein sequence ID" value="SDJ27128.1"/>
    <property type="molecule type" value="Genomic_DNA"/>
</dbReference>
<accession>A0A1G8SD36</accession>
<dbReference type="Proteomes" id="UP000198894">
    <property type="component" value="Unassembled WGS sequence"/>
</dbReference>
<name>A0A1G8SD36_9HYPH</name>
<protein>
    <submittedName>
        <fullName evidence="1">Uncharacterized protein</fullName>
    </submittedName>
</protein>